<organism evidence="3">
    <name type="scientific">Ostreococcus tauri</name>
    <name type="common">Marine green alga</name>
    <dbReference type="NCBI Taxonomy" id="70448"/>
    <lineage>
        <taxon>Eukaryota</taxon>
        <taxon>Viridiplantae</taxon>
        <taxon>Chlorophyta</taxon>
        <taxon>Mamiellophyceae</taxon>
        <taxon>Mamiellales</taxon>
        <taxon>Bathycoccaceae</taxon>
        <taxon>Ostreococcus</taxon>
    </lineage>
</organism>
<evidence type="ECO:0000259" key="2">
    <source>
        <dbReference type="Pfam" id="PF12146"/>
    </source>
</evidence>
<dbReference type="SUPFAM" id="SSF53474">
    <property type="entry name" value="alpha/beta-Hydrolases"/>
    <property type="match status" value="1"/>
</dbReference>
<sequence length="688" mass="77818">MKSYPKKRWEPELRDKRSKITRTGGFTNAQGLNIRWYSWEVKKPKCAIVFAHGLGVYGSFEMLASVPPGTPRVHYSTSWPERMNARDASLFCIDHQGHGRSDSAVKGKRCYFHRLDDLVNDFRQFCELLRDDLGGDVPVFVVGSSLGGFVATKTMMESPKAANGLVTLAPMLSLDALSNRPINRVLIPIGDVLSALVPTVPIVKTHRNVKFPLTQKEVEDDALTWPSGVRNTRVRVASEAYKNTLKLKKPGTLERITCPVLAFHGRDDPMTDPRSSSMLYERVSSADKRLQWVDGVFHDLCHEKPSSDEICDEIIEWCLARISGPILPKAAKRARESDRGAESVKRRAKQPTAATRIRKTVQMPTRSITLVSALIALACLPRSSSAVKFGEDFTDTLKKKPAPMEGRTYARDFEGTQIFADDLSTAYMHGLTCGACMAVLNETKRIYDEIIETKFHHPDDVTGGAMYDYMHEATEPDEFCDGNALWEKYAVNNITGHVASAAWLRLRAVSQLRLHGQFEGTEMGKRAMASLNEYRWAIDLGLLGYDLFSLIEPDEERFDPIKLAETNDVEVPEEDEEYLQKTDTREFIVRSLKTHPYRIARQKMKLEQVCHDIVKSRAYIQSMLHRGLIRDLHYEICHSTKKCMWKTPHEVRQIEQARKLAVDAYLEALVDEGADAFGDEDGDEEEEL</sequence>
<dbReference type="AlphaFoldDB" id="A0A1Y5IIJ7"/>
<feature type="domain" description="Serine aminopeptidase S33" evidence="2">
    <location>
        <begin position="81"/>
        <end position="304"/>
    </location>
</feature>
<name>A0A1Y5IIJ7_OSTTA</name>
<accession>A0A1Y5IIJ7</accession>
<dbReference type="Proteomes" id="UP000195557">
    <property type="component" value="Unassembled WGS sequence"/>
</dbReference>
<evidence type="ECO:0000256" key="1">
    <source>
        <dbReference type="SAM" id="MobiDB-lite"/>
    </source>
</evidence>
<feature type="region of interest" description="Disordered" evidence="1">
    <location>
        <begin position="331"/>
        <end position="354"/>
    </location>
</feature>
<dbReference type="InterPro" id="IPR051044">
    <property type="entry name" value="MAG_DAG_Lipase"/>
</dbReference>
<dbReference type="Pfam" id="PF12146">
    <property type="entry name" value="Hydrolase_4"/>
    <property type="match status" value="1"/>
</dbReference>
<proteinExistence type="predicted"/>
<dbReference type="InterPro" id="IPR029058">
    <property type="entry name" value="AB_hydrolase_fold"/>
</dbReference>
<dbReference type="Gene3D" id="3.40.50.1820">
    <property type="entry name" value="alpha/beta hydrolase"/>
    <property type="match status" value="1"/>
</dbReference>
<dbReference type="PANTHER" id="PTHR11614">
    <property type="entry name" value="PHOSPHOLIPASE-RELATED"/>
    <property type="match status" value="1"/>
</dbReference>
<protein>
    <submittedName>
        <fullName evidence="3">Putative lipase</fullName>
    </submittedName>
</protein>
<feature type="compositionally biased region" description="Basic and acidic residues" evidence="1">
    <location>
        <begin position="333"/>
        <end position="345"/>
    </location>
</feature>
<gene>
    <name evidence="3" type="ORF">BE221DRAFT_158464</name>
</gene>
<reference evidence="3" key="1">
    <citation type="submission" date="2017-04" db="EMBL/GenBank/DDBJ databases">
        <title>Population genomics of picophytoplankton unveils novel chromosome hypervariability.</title>
        <authorList>
            <consortium name="DOE Joint Genome Institute"/>
            <person name="Blanc-Mathieu R."/>
            <person name="Krasovec M."/>
            <person name="Hebrard M."/>
            <person name="Yau S."/>
            <person name="Desgranges E."/>
            <person name="Martin J."/>
            <person name="Schackwitz W."/>
            <person name="Kuo A."/>
            <person name="Salin G."/>
            <person name="Donnadieu C."/>
            <person name="Desdevises Y."/>
            <person name="Sanchez-Ferandin S."/>
            <person name="Moreau H."/>
            <person name="Rivals E."/>
            <person name="Grigoriev I.V."/>
            <person name="Grimsley N."/>
            <person name="Eyre-Walker A."/>
            <person name="Piganeau G."/>
        </authorList>
    </citation>
    <scope>NUCLEOTIDE SEQUENCE [LARGE SCALE GENOMIC DNA]</scope>
    <source>
        <strain evidence="3">RCC 1115</strain>
    </source>
</reference>
<dbReference type="EMBL" id="KZ155776">
    <property type="protein sequence ID" value="OUS47923.1"/>
    <property type="molecule type" value="Genomic_DNA"/>
</dbReference>
<dbReference type="eggNOG" id="KOG1455">
    <property type="taxonomic scope" value="Eukaryota"/>
</dbReference>
<evidence type="ECO:0000313" key="3">
    <source>
        <dbReference type="EMBL" id="OUS47923.1"/>
    </source>
</evidence>
<dbReference type="InterPro" id="IPR022742">
    <property type="entry name" value="Hydrolase_4"/>
</dbReference>